<dbReference type="AlphaFoldDB" id="A0A0F9FR14"/>
<comment type="caution">
    <text evidence="2">The sequence shown here is derived from an EMBL/GenBank/DDBJ whole genome shotgun (WGS) entry which is preliminary data.</text>
</comment>
<sequence>LLNNNYKYLFVSIFIFLLICILIASLDFTFYYHLLIGGKLWWGMGINSQEYFLIFYLSTLIGAIGVFGIIGIYLSYFCFKENKNLYLFLLSWIVLIIGLASLLIFLRWVQYPTSLVSDIPDEYYARLTHWFTRTWYYSMIPLSILMSIGLIKLIQQLKSRNRFKVNKYKRKKPIGSLTLIYTLIFLSISNPITQVIFWDNYYSVPDEDAQFIGWITKNVPRESKILFDRYMWNFNNRLEGDLYLYKTFYLEEEMGICQGNLSDHDIGLLIDYLTTKNITYLMLNRQHICDGDGYQKLIVQYFNISDSKFPYSYGHYIIYKSNSF</sequence>
<keyword evidence="1" id="KW-1133">Transmembrane helix</keyword>
<feature type="non-terminal residue" evidence="2">
    <location>
        <position position="1"/>
    </location>
</feature>
<gene>
    <name evidence="2" type="ORF">LCGC14_2212130</name>
</gene>
<keyword evidence="1" id="KW-0812">Transmembrane</keyword>
<keyword evidence="1" id="KW-0472">Membrane</keyword>
<protein>
    <submittedName>
        <fullName evidence="2">Uncharacterized protein</fullName>
    </submittedName>
</protein>
<feature type="transmembrane region" description="Helical" evidence="1">
    <location>
        <begin position="9"/>
        <end position="31"/>
    </location>
</feature>
<proteinExistence type="predicted"/>
<organism evidence="2">
    <name type="scientific">marine sediment metagenome</name>
    <dbReference type="NCBI Taxonomy" id="412755"/>
    <lineage>
        <taxon>unclassified sequences</taxon>
        <taxon>metagenomes</taxon>
        <taxon>ecological metagenomes</taxon>
    </lineage>
</organism>
<feature type="transmembrane region" description="Helical" evidence="1">
    <location>
        <begin position="51"/>
        <end position="74"/>
    </location>
</feature>
<feature type="transmembrane region" description="Helical" evidence="1">
    <location>
        <begin position="86"/>
        <end position="109"/>
    </location>
</feature>
<reference evidence="2" key="1">
    <citation type="journal article" date="2015" name="Nature">
        <title>Complex archaea that bridge the gap between prokaryotes and eukaryotes.</title>
        <authorList>
            <person name="Spang A."/>
            <person name="Saw J.H."/>
            <person name="Jorgensen S.L."/>
            <person name="Zaremba-Niedzwiedzka K."/>
            <person name="Martijn J."/>
            <person name="Lind A.E."/>
            <person name="van Eijk R."/>
            <person name="Schleper C."/>
            <person name="Guy L."/>
            <person name="Ettema T.J."/>
        </authorList>
    </citation>
    <scope>NUCLEOTIDE SEQUENCE</scope>
</reference>
<evidence type="ECO:0000313" key="2">
    <source>
        <dbReference type="EMBL" id="KKL59755.1"/>
    </source>
</evidence>
<evidence type="ECO:0000256" key="1">
    <source>
        <dbReference type="SAM" id="Phobius"/>
    </source>
</evidence>
<dbReference type="EMBL" id="LAZR01029379">
    <property type="protein sequence ID" value="KKL59755.1"/>
    <property type="molecule type" value="Genomic_DNA"/>
</dbReference>
<accession>A0A0F9FR14</accession>
<name>A0A0F9FR14_9ZZZZ</name>
<feature type="transmembrane region" description="Helical" evidence="1">
    <location>
        <begin position="135"/>
        <end position="154"/>
    </location>
</feature>
<feature type="transmembrane region" description="Helical" evidence="1">
    <location>
        <begin position="174"/>
        <end position="198"/>
    </location>
</feature>